<reference evidence="3 4" key="1">
    <citation type="submission" date="2019-01" db="EMBL/GenBank/DDBJ databases">
        <title>Draft Genome and Complete Hox-Cluster Characterization of the Sterlet Sturgeon (Acipenser ruthenus).</title>
        <authorList>
            <person name="Wei Q."/>
        </authorList>
    </citation>
    <scope>NUCLEOTIDE SEQUENCE [LARGE SCALE GENOMIC DNA]</scope>
    <source>
        <strain evidence="3">WHYD16114868_AA</strain>
        <tissue evidence="3">Blood</tissue>
    </source>
</reference>
<dbReference type="GO" id="GO:0007158">
    <property type="term" value="P:neuron cell-cell adhesion"/>
    <property type="evidence" value="ECO:0007669"/>
    <property type="project" value="TreeGrafter"/>
</dbReference>
<protein>
    <submittedName>
        <fullName evidence="3">Astrotactin-2</fullName>
    </submittedName>
</protein>
<feature type="domain" description="Astrotactin-1/2 N-terminal" evidence="2">
    <location>
        <begin position="6"/>
        <end position="183"/>
    </location>
</feature>
<dbReference type="AlphaFoldDB" id="A0A662YM73"/>
<keyword evidence="4" id="KW-1185">Reference proteome</keyword>
<dbReference type="GO" id="GO:0001764">
    <property type="term" value="P:neuron migration"/>
    <property type="evidence" value="ECO:0007669"/>
    <property type="project" value="InterPro"/>
</dbReference>
<name>A0A662YM73_ACIRT</name>
<organism evidence="3 4">
    <name type="scientific">Acipenser ruthenus</name>
    <name type="common">Sterlet sturgeon</name>
    <dbReference type="NCBI Taxonomy" id="7906"/>
    <lineage>
        <taxon>Eukaryota</taxon>
        <taxon>Metazoa</taxon>
        <taxon>Chordata</taxon>
        <taxon>Craniata</taxon>
        <taxon>Vertebrata</taxon>
        <taxon>Euteleostomi</taxon>
        <taxon>Actinopterygii</taxon>
        <taxon>Chondrostei</taxon>
        <taxon>Acipenseriformes</taxon>
        <taxon>Acipenseridae</taxon>
        <taxon>Acipenser</taxon>
    </lineage>
</organism>
<dbReference type="InterPro" id="IPR045575">
    <property type="entry name" value="ASTN_1_2_N"/>
</dbReference>
<evidence type="ECO:0000256" key="1">
    <source>
        <dbReference type="SAM" id="Phobius"/>
    </source>
</evidence>
<evidence type="ECO:0000313" key="3">
    <source>
        <dbReference type="EMBL" id="RXM97275.1"/>
    </source>
</evidence>
<accession>A0A662YM73</accession>
<dbReference type="InterPro" id="IPR026995">
    <property type="entry name" value="Astrotactin"/>
</dbReference>
<gene>
    <name evidence="3" type="ORF">EOD39_14634</name>
</gene>
<keyword evidence="1" id="KW-0812">Transmembrane</keyword>
<dbReference type="PANTHER" id="PTHR16592">
    <property type="entry name" value="ASTROTACTIN-1-LIKE"/>
    <property type="match status" value="1"/>
</dbReference>
<feature type="transmembrane region" description="Helical" evidence="1">
    <location>
        <begin position="62"/>
        <end position="86"/>
    </location>
</feature>
<dbReference type="GO" id="GO:0016020">
    <property type="term" value="C:membrane"/>
    <property type="evidence" value="ECO:0007669"/>
    <property type="project" value="TreeGrafter"/>
</dbReference>
<comment type="caution">
    <text evidence="3">The sequence shown here is derived from an EMBL/GenBank/DDBJ whole genome shotgun (WGS) entry which is preliminary data.</text>
</comment>
<evidence type="ECO:0000259" key="2">
    <source>
        <dbReference type="Pfam" id="PF19441"/>
    </source>
</evidence>
<dbReference type="EMBL" id="SCEB01001169">
    <property type="protein sequence ID" value="RXM97275.1"/>
    <property type="molecule type" value="Genomic_DNA"/>
</dbReference>
<dbReference type="Proteomes" id="UP000289886">
    <property type="component" value="Unassembled WGS sequence"/>
</dbReference>
<keyword evidence="1" id="KW-0472">Membrane</keyword>
<sequence>MCSFEEMSGTGVDISLVHWKQQWLENGTLYFHVSMSSAEHLSQVTAPPLREPSEIVDEQMHVLHISVMGGLIALLLLILVFTMVLYARRWCCKRRRVPQKSASTEAAHEIHYIPSVLLGPQARDSFRSSRIQAHDSVIGVPIRETPILDDYDYEEEEPHRREDDFGSQVTRTLDSLGKGEDEKPCFQTRGLPCLTSLQIRVGMNSTLDSEEG</sequence>
<dbReference type="Pfam" id="PF19441">
    <property type="entry name" value="ASTN_1_2_N"/>
    <property type="match status" value="1"/>
</dbReference>
<keyword evidence="1" id="KW-1133">Transmembrane helix</keyword>
<proteinExistence type="predicted"/>
<dbReference type="PANTHER" id="PTHR16592:SF2">
    <property type="entry name" value="ASTROTACTIN-2"/>
    <property type="match status" value="1"/>
</dbReference>
<evidence type="ECO:0000313" key="4">
    <source>
        <dbReference type="Proteomes" id="UP000289886"/>
    </source>
</evidence>
<dbReference type="GO" id="GO:0005768">
    <property type="term" value="C:endosome"/>
    <property type="evidence" value="ECO:0007669"/>
    <property type="project" value="TreeGrafter"/>
</dbReference>